<organism evidence="2 3">
    <name type="scientific">Actinoallomurus bryophytorum</name>
    <dbReference type="NCBI Taxonomy" id="1490222"/>
    <lineage>
        <taxon>Bacteria</taxon>
        <taxon>Bacillati</taxon>
        <taxon>Actinomycetota</taxon>
        <taxon>Actinomycetes</taxon>
        <taxon>Streptosporangiales</taxon>
        <taxon>Thermomonosporaceae</taxon>
        <taxon>Actinoallomurus</taxon>
    </lineage>
</organism>
<protein>
    <submittedName>
        <fullName evidence="2">Helix-turn-helix protein</fullName>
    </submittedName>
</protein>
<evidence type="ECO:0000313" key="3">
    <source>
        <dbReference type="Proteomes" id="UP000316096"/>
    </source>
</evidence>
<proteinExistence type="predicted"/>
<dbReference type="InterPro" id="IPR041413">
    <property type="entry name" value="MLTR_LBD"/>
</dbReference>
<dbReference type="RefSeq" id="WP_185792463.1">
    <property type="nucleotide sequence ID" value="NZ_VFOZ01000001.1"/>
</dbReference>
<dbReference type="PROSITE" id="PS50943">
    <property type="entry name" value="HTH_CROC1"/>
    <property type="match status" value="1"/>
</dbReference>
<evidence type="ECO:0000313" key="2">
    <source>
        <dbReference type="EMBL" id="TQM00449.1"/>
    </source>
</evidence>
<dbReference type="AlphaFoldDB" id="A0A543CTT5"/>
<dbReference type="EMBL" id="VFOZ01000001">
    <property type="protein sequence ID" value="TQM00449.1"/>
    <property type="molecule type" value="Genomic_DNA"/>
</dbReference>
<dbReference type="CDD" id="cd00093">
    <property type="entry name" value="HTH_XRE"/>
    <property type="match status" value="1"/>
</dbReference>
<evidence type="ECO:0000259" key="1">
    <source>
        <dbReference type="PROSITE" id="PS50943"/>
    </source>
</evidence>
<dbReference type="InterPro" id="IPR010982">
    <property type="entry name" value="Lambda_DNA-bd_dom_sf"/>
</dbReference>
<name>A0A543CTT5_9ACTN</name>
<dbReference type="Pfam" id="PF17765">
    <property type="entry name" value="MLTR_LBD"/>
    <property type="match status" value="1"/>
</dbReference>
<dbReference type="Pfam" id="PF13560">
    <property type="entry name" value="HTH_31"/>
    <property type="match status" value="1"/>
</dbReference>
<dbReference type="PANTHER" id="PTHR35010">
    <property type="entry name" value="BLL4672 PROTEIN-RELATED"/>
    <property type="match status" value="1"/>
</dbReference>
<dbReference type="GO" id="GO:0003677">
    <property type="term" value="F:DNA binding"/>
    <property type="evidence" value="ECO:0007669"/>
    <property type="project" value="InterPro"/>
</dbReference>
<dbReference type="Gene3D" id="3.30.450.180">
    <property type="match status" value="1"/>
</dbReference>
<dbReference type="SMART" id="SM00530">
    <property type="entry name" value="HTH_XRE"/>
    <property type="match status" value="1"/>
</dbReference>
<accession>A0A543CTT5</accession>
<sequence length="284" mass="31570">MSAKRNPELGAFLHTRRSRLGPADVGLPAQGRRRVPGLRREELALLAGVSPDYYTRLEQGRQPTASPSVLDAVARALRLSAEERSHLYTLAGEAEPGVSSPVPPGDTIDPRVRRVLDVLGDTPAILCGPYVDILTANEAARFLFTDFGELPPRERNAVRWMLLSPLARELYRDQWENSAGEMVGMLRLEVGRHPGDPRVAEIVDELLDQSPLFRRLWTEHRVSAWQTDEKTLHHPAAGALRFFNSSITVSGVPDQVIYLVVPEDVTAFETALRRSRTVRSAVES</sequence>
<comment type="caution">
    <text evidence="2">The sequence shown here is derived from an EMBL/GenBank/DDBJ whole genome shotgun (WGS) entry which is preliminary data.</text>
</comment>
<reference evidence="2 3" key="1">
    <citation type="submission" date="2019-06" db="EMBL/GenBank/DDBJ databases">
        <title>Sequencing the genomes of 1000 actinobacteria strains.</title>
        <authorList>
            <person name="Klenk H.-P."/>
        </authorList>
    </citation>
    <scope>NUCLEOTIDE SEQUENCE [LARGE SCALE GENOMIC DNA]</scope>
    <source>
        <strain evidence="2 3">DSM 102200</strain>
    </source>
</reference>
<dbReference type="PANTHER" id="PTHR35010:SF2">
    <property type="entry name" value="BLL4672 PROTEIN"/>
    <property type="match status" value="1"/>
</dbReference>
<feature type="domain" description="HTH cro/C1-type" evidence="1">
    <location>
        <begin position="37"/>
        <end position="84"/>
    </location>
</feature>
<keyword evidence="3" id="KW-1185">Reference proteome</keyword>
<gene>
    <name evidence="2" type="ORF">FB559_6162</name>
</gene>
<dbReference type="InterPro" id="IPR001387">
    <property type="entry name" value="Cro/C1-type_HTH"/>
</dbReference>
<dbReference type="SUPFAM" id="SSF47413">
    <property type="entry name" value="lambda repressor-like DNA-binding domains"/>
    <property type="match status" value="1"/>
</dbReference>
<dbReference type="Gene3D" id="1.10.260.40">
    <property type="entry name" value="lambda repressor-like DNA-binding domains"/>
    <property type="match status" value="1"/>
</dbReference>
<dbReference type="Proteomes" id="UP000316096">
    <property type="component" value="Unassembled WGS sequence"/>
</dbReference>